<dbReference type="Pfam" id="PF20125">
    <property type="entry name" value="DUF6515"/>
    <property type="match status" value="1"/>
</dbReference>
<evidence type="ECO:0000313" key="3">
    <source>
        <dbReference type="EMBL" id="MEC5386633.1"/>
    </source>
</evidence>
<evidence type="ECO:0000256" key="2">
    <source>
        <dbReference type="SAM" id="SignalP"/>
    </source>
</evidence>
<proteinExistence type="predicted"/>
<gene>
    <name evidence="3" type="ORF">VVD49_12930</name>
</gene>
<reference evidence="3 4" key="1">
    <citation type="submission" date="2024-01" db="EMBL/GenBank/DDBJ databases">
        <title>Uliginosibacterium soil sp. nov.</title>
        <authorList>
            <person name="Lv Y."/>
        </authorList>
    </citation>
    <scope>NUCLEOTIDE SEQUENCE [LARGE SCALE GENOMIC DNA]</scope>
    <source>
        <strain evidence="3 4">H3</strain>
    </source>
</reference>
<feature type="signal peptide" evidence="2">
    <location>
        <begin position="1"/>
        <end position="35"/>
    </location>
</feature>
<comment type="caution">
    <text evidence="3">The sequence shown here is derived from an EMBL/GenBank/DDBJ whole genome shotgun (WGS) entry which is preliminary data.</text>
</comment>
<keyword evidence="4" id="KW-1185">Reference proteome</keyword>
<feature type="region of interest" description="Disordered" evidence="1">
    <location>
        <begin position="196"/>
        <end position="217"/>
    </location>
</feature>
<dbReference type="RefSeq" id="WP_327599592.1">
    <property type="nucleotide sequence ID" value="NZ_JAYXHS010000002.1"/>
</dbReference>
<evidence type="ECO:0000256" key="1">
    <source>
        <dbReference type="SAM" id="MobiDB-lite"/>
    </source>
</evidence>
<evidence type="ECO:0000313" key="4">
    <source>
        <dbReference type="Proteomes" id="UP001331561"/>
    </source>
</evidence>
<protein>
    <submittedName>
        <fullName evidence="3">DUF6515 family protein</fullName>
    </submittedName>
</protein>
<dbReference type="Proteomes" id="UP001331561">
    <property type="component" value="Unassembled WGS sequence"/>
</dbReference>
<dbReference type="EMBL" id="JAYXHS010000002">
    <property type="protein sequence ID" value="MEC5386633.1"/>
    <property type="molecule type" value="Genomic_DNA"/>
</dbReference>
<accession>A0ABU6K4B5</accession>
<organism evidence="3 4">
    <name type="scientific">Uliginosibacterium silvisoli</name>
    <dbReference type="NCBI Taxonomy" id="3114758"/>
    <lineage>
        <taxon>Bacteria</taxon>
        <taxon>Pseudomonadati</taxon>
        <taxon>Pseudomonadota</taxon>
        <taxon>Betaproteobacteria</taxon>
        <taxon>Rhodocyclales</taxon>
        <taxon>Zoogloeaceae</taxon>
        <taxon>Uliginosibacterium</taxon>
    </lineage>
</organism>
<sequence length="233" mass="25555">MPMTFTTTIIQRARLLAMAIALPAGLLAWSGIAQADPHHGGHGGHGNDYHGDGWYRPGVVRVRPSIGVSVNVLPPAPRMYAYGREHFYYAAGAWYRPYGPRFVVVAPPIGIVVPFLPTYYDSRVIRGETYYLSDGTYYRATPRGDGYIVSAPPSDASDSAPVMEKSFVYPRNGQSEKQQDKDSYECHAWAVNQSGFDPTQAYGGVSADQVAGKSSDYRRANEACMDGRGYTVK</sequence>
<dbReference type="InterPro" id="IPR045398">
    <property type="entry name" value="DUF6515"/>
</dbReference>
<name>A0ABU6K4B5_9RHOO</name>
<keyword evidence="2" id="KW-0732">Signal</keyword>
<feature type="chain" id="PRO_5047062722" evidence="2">
    <location>
        <begin position="36"/>
        <end position="233"/>
    </location>
</feature>